<dbReference type="GeneID" id="81438891"/>
<dbReference type="GO" id="GO:0017000">
    <property type="term" value="P:antibiotic biosynthetic process"/>
    <property type="evidence" value="ECO:0007669"/>
    <property type="project" value="UniProtKB-ARBA"/>
</dbReference>
<dbReference type="Gene3D" id="3.40.50.1820">
    <property type="entry name" value="alpha/beta hydrolase"/>
    <property type="match status" value="1"/>
</dbReference>
<protein>
    <recommendedName>
        <fullName evidence="1">Dienelactone hydrolase domain-containing protein</fullName>
    </recommendedName>
</protein>
<feature type="domain" description="Dienelactone hydrolase" evidence="1">
    <location>
        <begin position="35"/>
        <end position="245"/>
    </location>
</feature>
<dbReference type="SUPFAM" id="SSF53474">
    <property type="entry name" value="alpha/beta-Hydrolases"/>
    <property type="match status" value="1"/>
</dbReference>
<dbReference type="InterPro" id="IPR029058">
    <property type="entry name" value="AB_hydrolase_fold"/>
</dbReference>
<name>A0A9W9V8Y7_9EURO</name>
<organism evidence="2 3">
    <name type="scientific">Penicillium cataractarum</name>
    <dbReference type="NCBI Taxonomy" id="2100454"/>
    <lineage>
        <taxon>Eukaryota</taxon>
        <taxon>Fungi</taxon>
        <taxon>Dikarya</taxon>
        <taxon>Ascomycota</taxon>
        <taxon>Pezizomycotina</taxon>
        <taxon>Eurotiomycetes</taxon>
        <taxon>Eurotiomycetidae</taxon>
        <taxon>Eurotiales</taxon>
        <taxon>Aspergillaceae</taxon>
        <taxon>Penicillium</taxon>
    </lineage>
</organism>
<dbReference type="GO" id="GO:0072330">
    <property type="term" value="P:monocarboxylic acid biosynthetic process"/>
    <property type="evidence" value="ECO:0007669"/>
    <property type="project" value="UniProtKB-ARBA"/>
</dbReference>
<dbReference type="RefSeq" id="XP_056555125.1">
    <property type="nucleotide sequence ID" value="XM_056699712.1"/>
</dbReference>
<keyword evidence="3" id="KW-1185">Reference proteome</keyword>
<sequence>MSNCCVKGFKWDGQPQGRVETTSSGASTYVTGSNPEASILLIHDLFGWTFPNTRLLADAYAEEANATVYVPDFFGGEVLSSDILSKDTSEWGPLDLPAFTARNSKEVREPEIFAFARELRAKYQRVGAIGFCYGGWVVFRLGARESGGLVDCISTAHPSWLTKGEIDNVDVPVQILAPEIDPVFTPELKDWCNRVIPSLGLDYDYQHFPALDHGFAIRGNKENEAELKGLVRAKNAAVYWFKQYLH</sequence>
<evidence type="ECO:0000313" key="2">
    <source>
        <dbReference type="EMBL" id="KAJ5370691.1"/>
    </source>
</evidence>
<dbReference type="AlphaFoldDB" id="A0A9W9V8Y7"/>
<dbReference type="InterPro" id="IPR002925">
    <property type="entry name" value="Dienelactn_hydro"/>
</dbReference>
<gene>
    <name evidence="2" type="ORF">N7496_006783</name>
</gene>
<dbReference type="Proteomes" id="UP001147782">
    <property type="component" value="Unassembled WGS sequence"/>
</dbReference>
<reference evidence="2" key="2">
    <citation type="journal article" date="2023" name="IMA Fungus">
        <title>Comparative genomic study of the Penicillium genus elucidates a diverse pangenome and 15 lateral gene transfer events.</title>
        <authorList>
            <person name="Petersen C."/>
            <person name="Sorensen T."/>
            <person name="Nielsen M.R."/>
            <person name="Sondergaard T.E."/>
            <person name="Sorensen J.L."/>
            <person name="Fitzpatrick D.A."/>
            <person name="Frisvad J.C."/>
            <person name="Nielsen K.L."/>
        </authorList>
    </citation>
    <scope>NUCLEOTIDE SEQUENCE</scope>
    <source>
        <strain evidence="2">IBT 29864</strain>
    </source>
</reference>
<comment type="caution">
    <text evidence="2">The sequence shown here is derived from an EMBL/GenBank/DDBJ whole genome shotgun (WGS) entry which is preliminary data.</text>
</comment>
<dbReference type="GO" id="GO:0016787">
    <property type="term" value="F:hydrolase activity"/>
    <property type="evidence" value="ECO:0007669"/>
    <property type="project" value="InterPro"/>
</dbReference>
<dbReference type="Pfam" id="PF01738">
    <property type="entry name" value="DLH"/>
    <property type="match status" value="1"/>
</dbReference>
<reference evidence="2" key="1">
    <citation type="submission" date="2022-11" db="EMBL/GenBank/DDBJ databases">
        <authorList>
            <person name="Petersen C."/>
        </authorList>
    </citation>
    <scope>NUCLEOTIDE SEQUENCE</scope>
    <source>
        <strain evidence="2">IBT 29864</strain>
    </source>
</reference>
<dbReference type="EMBL" id="JAPZBS010000005">
    <property type="protein sequence ID" value="KAJ5370691.1"/>
    <property type="molecule type" value="Genomic_DNA"/>
</dbReference>
<accession>A0A9W9V8Y7</accession>
<evidence type="ECO:0000313" key="3">
    <source>
        <dbReference type="Proteomes" id="UP001147782"/>
    </source>
</evidence>
<dbReference type="OrthoDB" id="10019231at2759"/>
<proteinExistence type="predicted"/>
<dbReference type="PANTHER" id="PTHR17630">
    <property type="entry name" value="DIENELACTONE HYDROLASE"/>
    <property type="match status" value="1"/>
</dbReference>
<evidence type="ECO:0000259" key="1">
    <source>
        <dbReference type="Pfam" id="PF01738"/>
    </source>
</evidence>
<dbReference type="PANTHER" id="PTHR17630:SF55">
    <property type="entry name" value="DIENELACTONE HYDROLASE FAMILY PROTEIN (AFU_ORTHOLOGUE AFUA_1G01900)"/>
    <property type="match status" value="1"/>
</dbReference>